<comment type="similarity">
    <text evidence="2">Belongs to the DDRGK1 family.</text>
</comment>
<evidence type="ECO:0000313" key="12">
    <source>
        <dbReference type="Proteomes" id="UP000007110"/>
    </source>
</evidence>
<keyword evidence="4 10" id="KW-0812">Transmembrane</keyword>
<dbReference type="RefSeq" id="XP_030842104.1">
    <property type="nucleotide sequence ID" value="XM_030986244.1"/>
</dbReference>
<organism evidence="11 12">
    <name type="scientific">Strongylocentrotus purpuratus</name>
    <name type="common">Purple sea urchin</name>
    <dbReference type="NCBI Taxonomy" id="7668"/>
    <lineage>
        <taxon>Eukaryota</taxon>
        <taxon>Metazoa</taxon>
        <taxon>Echinodermata</taxon>
        <taxon>Eleutherozoa</taxon>
        <taxon>Echinozoa</taxon>
        <taxon>Echinoidea</taxon>
        <taxon>Euechinoidea</taxon>
        <taxon>Echinacea</taxon>
        <taxon>Camarodonta</taxon>
        <taxon>Echinidea</taxon>
        <taxon>Strongylocentrotidae</taxon>
        <taxon>Strongylocentrotus</taxon>
    </lineage>
</organism>
<comment type="subcellular location">
    <subcellularLocation>
        <location evidence="1">Endoplasmic reticulum membrane</location>
        <topology evidence="1">Single-pass membrane protein</topology>
    </subcellularLocation>
</comment>
<dbReference type="GO" id="GO:0044389">
    <property type="term" value="F:ubiquitin-like protein ligase binding"/>
    <property type="evidence" value="ECO:0000318"/>
    <property type="project" value="GO_Central"/>
</dbReference>
<keyword evidence="6" id="KW-0256">Endoplasmic reticulum</keyword>
<keyword evidence="12" id="KW-1185">Reference proteome</keyword>
<evidence type="ECO:0000256" key="3">
    <source>
        <dbReference type="ARBA" id="ARBA00018218"/>
    </source>
</evidence>
<feature type="compositionally biased region" description="Basic and acidic residues" evidence="9">
    <location>
        <begin position="160"/>
        <end position="173"/>
    </location>
</feature>
<evidence type="ECO:0000256" key="1">
    <source>
        <dbReference type="ARBA" id="ARBA00004389"/>
    </source>
</evidence>
<dbReference type="SMART" id="SM01128">
    <property type="entry name" value="DDRGK"/>
    <property type="match status" value="1"/>
</dbReference>
<feature type="compositionally biased region" description="Basic and acidic residues" evidence="9">
    <location>
        <begin position="112"/>
        <end position="151"/>
    </location>
</feature>
<keyword evidence="5" id="KW-0833">Ubl conjugation pathway</keyword>
<dbReference type="OrthoDB" id="2285710at2759"/>
<dbReference type="KEGG" id="spu:594038"/>
<dbReference type="PANTHER" id="PTHR48176">
    <property type="entry name" value="DDRGK DOMAIN-CONTAINING PROTEIN 1"/>
    <property type="match status" value="1"/>
</dbReference>
<evidence type="ECO:0000256" key="6">
    <source>
        <dbReference type="ARBA" id="ARBA00022824"/>
    </source>
</evidence>
<dbReference type="InterPro" id="IPR036390">
    <property type="entry name" value="WH_DNA-bd_sf"/>
</dbReference>
<evidence type="ECO:0000256" key="8">
    <source>
        <dbReference type="ARBA" id="ARBA00023136"/>
    </source>
</evidence>
<dbReference type="AlphaFoldDB" id="A0A7M7NWU3"/>
<name>A0A7M7NWU3_STRPU</name>
<dbReference type="CTD" id="65992"/>
<evidence type="ECO:0000256" key="4">
    <source>
        <dbReference type="ARBA" id="ARBA00022692"/>
    </source>
</evidence>
<proteinExistence type="inferred from homology"/>
<dbReference type="GeneID" id="594038"/>
<dbReference type="InParanoid" id="A0A7M7NWU3"/>
<dbReference type="InterPro" id="IPR050899">
    <property type="entry name" value="DDRGK_domain-containing"/>
</dbReference>
<dbReference type="PANTHER" id="PTHR48176:SF1">
    <property type="entry name" value="DDRGK DOMAIN-CONTAINING PROTEIN 1"/>
    <property type="match status" value="1"/>
</dbReference>
<sequence>MSLVEGNVLLACIFAAVATIAATILIFFKKVKSDEGEARRPRPVPVRQRDDAPAGAGRRRGNIRDRMQQARREEEESDDNMEEWMREDDDEEEDGEHRDSTGKKIGAKKAKKLEMKAERQREREIMLQDREEEKERREAREEQRRKVTEKEKEEEEKREEEERLKKEEQEKRDHEEYLKMKEAFVIEEEGQTQVLSENESQSLLTEFINYIKDMKVVLLEDLGAQFNIRTQEAINRVHELQAEGRLTGVIDDRGKFIYISEEELEAVAKFIRQRGRVSIAELAEASNQLVSLNPENIEVYQSKLLSQAV</sequence>
<dbReference type="EnsemblMetazoa" id="XM_030986244">
    <property type="protein sequence ID" value="XP_030842104"/>
    <property type="gene ID" value="LOC594038"/>
</dbReference>
<dbReference type="GO" id="GO:0005789">
    <property type="term" value="C:endoplasmic reticulum membrane"/>
    <property type="evidence" value="ECO:0007669"/>
    <property type="project" value="UniProtKB-SubCell"/>
</dbReference>
<dbReference type="Pfam" id="PF09756">
    <property type="entry name" value="DDRGK"/>
    <property type="match status" value="1"/>
</dbReference>
<dbReference type="Proteomes" id="UP000007110">
    <property type="component" value="Unassembled WGS sequence"/>
</dbReference>
<feature type="transmembrane region" description="Helical" evidence="10">
    <location>
        <begin position="6"/>
        <end position="28"/>
    </location>
</feature>
<dbReference type="SUPFAM" id="SSF46785">
    <property type="entry name" value="Winged helix' DNA-binding domain"/>
    <property type="match status" value="1"/>
</dbReference>
<accession>A0A7M7NWU3</accession>
<evidence type="ECO:0000256" key="2">
    <source>
        <dbReference type="ARBA" id="ARBA00009829"/>
    </source>
</evidence>
<dbReference type="OMA" id="EFTRECN"/>
<evidence type="ECO:0000256" key="5">
    <source>
        <dbReference type="ARBA" id="ARBA00022786"/>
    </source>
</evidence>
<reference evidence="12" key="1">
    <citation type="submission" date="2015-02" db="EMBL/GenBank/DDBJ databases">
        <title>Genome sequencing for Strongylocentrotus purpuratus.</title>
        <authorList>
            <person name="Murali S."/>
            <person name="Liu Y."/>
            <person name="Vee V."/>
            <person name="English A."/>
            <person name="Wang M."/>
            <person name="Skinner E."/>
            <person name="Han Y."/>
            <person name="Muzny D.M."/>
            <person name="Worley K.C."/>
            <person name="Gibbs R.A."/>
        </authorList>
    </citation>
    <scope>NUCLEOTIDE SEQUENCE</scope>
</reference>
<feature type="compositionally biased region" description="Basic and acidic residues" evidence="9">
    <location>
        <begin position="62"/>
        <end position="74"/>
    </location>
</feature>
<keyword evidence="7 10" id="KW-1133">Transmembrane helix</keyword>
<evidence type="ECO:0000256" key="9">
    <source>
        <dbReference type="SAM" id="MobiDB-lite"/>
    </source>
</evidence>
<evidence type="ECO:0000313" key="11">
    <source>
        <dbReference type="EnsemblMetazoa" id="XP_030842104"/>
    </source>
</evidence>
<protein>
    <recommendedName>
        <fullName evidence="3">DDRGK domain-containing protein 1</fullName>
    </recommendedName>
</protein>
<dbReference type="InterPro" id="IPR019153">
    <property type="entry name" value="DDRGK_dom-contain"/>
</dbReference>
<feature type="region of interest" description="Disordered" evidence="9">
    <location>
        <begin position="36"/>
        <end position="173"/>
    </location>
</feature>
<evidence type="ECO:0000256" key="7">
    <source>
        <dbReference type="ARBA" id="ARBA00022989"/>
    </source>
</evidence>
<feature type="compositionally biased region" description="Acidic residues" evidence="9">
    <location>
        <begin position="75"/>
        <end position="94"/>
    </location>
</feature>
<dbReference type="Gene3D" id="1.10.10.10">
    <property type="entry name" value="Winged helix-like DNA-binding domain superfamily/Winged helix DNA-binding domain"/>
    <property type="match status" value="1"/>
</dbReference>
<keyword evidence="8 10" id="KW-0472">Membrane</keyword>
<dbReference type="InterPro" id="IPR036388">
    <property type="entry name" value="WH-like_DNA-bd_sf"/>
</dbReference>
<dbReference type="FunFam" id="1.10.10.10:FF:000143">
    <property type="entry name" value="DDRGK domain-containing protein 1"/>
    <property type="match status" value="1"/>
</dbReference>
<evidence type="ECO:0000256" key="10">
    <source>
        <dbReference type="SAM" id="Phobius"/>
    </source>
</evidence>
<reference evidence="11" key="2">
    <citation type="submission" date="2021-01" db="UniProtKB">
        <authorList>
            <consortium name="EnsemblMetazoa"/>
        </authorList>
    </citation>
    <scope>IDENTIFICATION</scope>
</reference>